<proteinExistence type="predicted"/>
<dbReference type="EMBL" id="RKHJ01000001">
    <property type="protein sequence ID" value="ROR65539.1"/>
    <property type="molecule type" value="Genomic_DNA"/>
</dbReference>
<keyword evidence="1" id="KW-1133">Transmembrane helix</keyword>
<sequence length="182" mass="19414">MSRSSRTLNRMLLALLGTAWLALGAVVVLWHVRPDLVHAALSPLAATAAALDWTIVAAAAGAVLVLLAAVHGATRGRGRSGDAVADHGIAVDKHAVRDLYRLELGTMPDVLDVDVQPWWARRGRPAWRIALHVRHGARLDEVVERAATAAERTQQRLGAQVPILIHVSGGLRAAVASARRAE</sequence>
<evidence type="ECO:0000313" key="2">
    <source>
        <dbReference type="EMBL" id="ROR65539.1"/>
    </source>
</evidence>
<feature type="transmembrane region" description="Helical" evidence="1">
    <location>
        <begin position="49"/>
        <end position="70"/>
    </location>
</feature>
<dbReference type="Proteomes" id="UP000275456">
    <property type="component" value="Unassembled WGS sequence"/>
</dbReference>
<evidence type="ECO:0000256" key="1">
    <source>
        <dbReference type="SAM" id="Phobius"/>
    </source>
</evidence>
<dbReference type="AlphaFoldDB" id="A0A3N2AR60"/>
<comment type="caution">
    <text evidence="2">The sequence shown here is derived from an EMBL/GenBank/DDBJ whole genome shotgun (WGS) entry which is preliminary data.</text>
</comment>
<keyword evidence="1" id="KW-0812">Transmembrane</keyword>
<keyword evidence="3" id="KW-1185">Reference proteome</keyword>
<dbReference type="RefSeq" id="WP_123696619.1">
    <property type="nucleotide sequence ID" value="NZ_RKHJ01000001.1"/>
</dbReference>
<evidence type="ECO:0000313" key="3">
    <source>
        <dbReference type="Proteomes" id="UP000275456"/>
    </source>
</evidence>
<reference evidence="2 3" key="1">
    <citation type="submission" date="2018-11" db="EMBL/GenBank/DDBJ databases">
        <title>Sequencing the genomes of 1000 actinobacteria strains.</title>
        <authorList>
            <person name="Klenk H.-P."/>
        </authorList>
    </citation>
    <scope>NUCLEOTIDE SEQUENCE [LARGE SCALE GENOMIC DNA]</scope>
    <source>
        <strain evidence="2 3">DSM 9580</strain>
    </source>
</reference>
<dbReference type="OrthoDB" id="5123397at2"/>
<accession>A0A3N2AR60</accession>
<gene>
    <name evidence="2" type="ORF">EDD26_0905</name>
</gene>
<keyword evidence="1" id="KW-0472">Membrane</keyword>
<protein>
    <submittedName>
        <fullName evidence="2">Uncharacterized protein</fullName>
    </submittedName>
</protein>
<organism evidence="2 3">
    <name type="scientific">Agrococcus jenensis</name>
    <dbReference type="NCBI Taxonomy" id="46353"/>
    <lineage>
        <taxon>Bacteria</taxon>
        <taxon>Bacillati</taxon>
        <taxon>Actinomycetota</taxon>
        <taxon>Actinomycetes</taxon>
        <taxon>Micrococcales</taxon>
        <taxon>Microbacteriaceae</taxon>
        <taxon>Agrococcus</taxon>
    </lineage>
</organism>
<name>A0A3N2AR60_9MICO</name>